<evidence type="ECO:0000313" key="3">
    <source>
        <dbReference type="EMBL" id="MFC6021847.1"/>
    </source>
</evidence>
<dbReference type="InterPro" id="IPR041208">
    <property type="entry name" value="Cap15"/>
</dbReference>
<proteinExistence type="predicted"/>
<reference evidence="4" key="1">
    <citation type="journal article" date="2019" name="Int. J. Syst. Evol. Microbiol.">
        <title>The Global Catalogue of Microorganisms (GCM) 10K type strain sequencing project: providing services to taxonomists for standard genome sequencing and annotation.</title>
        <authorList>
            <consortium name="The Broad Institute Genomics Platform"/>
            <consortium name="The Broad Institute Genome Sequencing Center for Infectious Disease"/>
            <person name="Wu L."/>
            <person name="Ma J."/>
        </authorList>
    </citation>
    <scope>NUCLEOTIDE SEQUENCE [LARGE SCALE GENOMIC DNA]</scope>
    <source>
        <strain evidence="4">ZS-35-S2</strain>
    </source>
</reference>
<sequence>MVPKRNIYAAYFVTYALAAGVHYQLTHGFGTPFSGVRALTSASFSIGPAFLGVLSFDRYLWRFKPSRAVFGIEVPFISGRWIGYVRSTYTDHKVEHPVVLEIWQTLSSVDVWYYDENAVTHSLISGFVRPGNGGPVRLYSIYFNQPITTQYATLHAHNGVMDLVVDRSETRITGTYFNNPHQRKTYGEIRLTLQQRRHLGHFQDSTPGQKGKETASSG</sequence>
<dbReference type="Proteomes" id="UP001596203">
    <property type="component" value="Unassembled WGS sequence"/>
</dbReference>
<protein>
    <recommendedName>
        <fullName evidence="2">CD-NTase-associated protein 15 domain-containing protein</fullName>
    </recommendedName>
</protein>
<evidence type="ECO:0000313" key="4">
    <source>
        <dbReference type="Proteomes" id="UP001596203"/>
    </source>
</evidence>
<evidence type="ECO:0000256" key="1">
    <source>
        <dbReference type="SAM" id="Phobius"/>
    </source>
</evidence>
<accession>A0ABW1KLL5</accession>
<comment type="caution">
    <text evidence="3">The sequence shown here is derived from an EMBL/GenBank/DDBJ whole genome shotgun (WGS) entry which is preliminary data.</text>
</comment>
<gene>
    <name evidence="3" type="ORF">ACFP2T_37510</name>
</gene>
<keyword evidence="4" id="KW-1185">Reference proteome</keyword>
<keyword evidence="1" id="KW-1133">Transmembrane helix</keyword>
<dbReference type="EMBL" id="JBHSPR010000053">
    <property type="protein sequence ID" value="MFC6021847.1"/>
    <property type="molecule type" value="Genomic_DNA"/>
</dbReference>
<evidence type="ECO:0000259" key="2">
    <source>
        <dbReference type="Pfam" id="PF18153"/>
    </source>
</evidence>
<organism evidence="3 4">
    <name type="scientific">Plantactinospora solaniradicis</name>
    <dbReference type="NCBI Taxonomy" id="1723736"/>
    <lineage>
        <taxon>Bacteria</taxon>
        <taxon>Bacillati</taxon>
        <taxon>Actinomycetota</taxon>
        <taxon>Actinomycetes</taxon>
        <taxon>Micromonosporales</taxon>
        <taxon>Micromonosporaceae</taxon>
        <taxon>Plantactinospora</taxon>
    </lineage>
</organism>
<name>A0ABW1KLL5_9ACTN</name>
<feature type="transmembrane region" description="Helical" evidence="1">
    <location>
        <begin position="37"/>
        <end position="56"/>
    </location>
</feature>
<dbReference type="RefSeq" id="WP_377430586.1">
    <property type="nucleotide sequence ID" value="NZ_JBHSPR010000053.1"/>
</dbReference>
<keyword evidence="1" id="KW-0812">Transmembrane</keyword>
<dbReference type="Pfam" id="PF18153">
    <property type="entry name" value="Cap15_CD_rec"/>
    <property type="match status" value="1"/>
</dbReference>
<keyword evidence="1" id="KW-0472">Membrane</keyword>
<feature type="transmembrane region" description="Helical" evidence="1">
    <location>
        <begin position="7"/>
        <end position="25"/>
    </location>
</feature>
<feature type="domain" description="CD-NTase-associated protein 15" evidence="2">
    <location>
        <begin position="73"/>
        <end position="192"/>
    </location>
</feature>